<gene>
    <name evidence="1" type="ORF">MP_TR19933_c0_g1_i1_g.56954</name>
</gene>
<sequence>MAMNQNLIDKVSYLEVKKAVFSIKALSAPGPYGMTGLFFQHYWSIVGLQVTNEVKAFFEFGYFLKDWNFTYLSLIPKIVNASKMSDLRHISLCSVLYKIVSKILVKRLQPLLNQIVSVNQTAFVADRLITDHRYCS</sequence>
<protein>
    <submittedName>
        <fullName evidence="1">Uncharacterized protein</fullName>
    </submittedName>
</protein>
<proteinExistence type="predicted"/>
<accession>A0A1J3K7A0</accession>
<organism evidence="1">
    <name type="scientific">Noccaea caerulescens</name>
    <name type="common">Alpine penny-cress</name>
    <name type="synonym">Thlaspi caerulescens</name>
    <dbReference type="NCBI Taxonomy" id="107243"/>
    <lineage>
        <taxon>Eukaryota</taxon>
        <taxon>Viridiplantae</taxon>
        <taxon>Streptophyta</taxon>
        <taxon>Embryophyta</taxon>
        <taxon>Tracheophyta</taxon>
        <taxon>Spermatophyta</taxon>
        <taxon>Magnoliopsida</taxon>
        <taxon>eudicotyledons</taxon>
        <taxon>Gunneridae</taxon>
        <taxon>Pentapetalae</taxon>
        <taxon>rosids</taxon>
        <taxon>malvids</taxon>
        <taxon>Brassicales</taxon>
        <taxon>Brassicaceae</taxon>
        <taxon>Coluteocarpeae</taxon>
        <taxon>Noccaea</taxon>
    </lineage>
</organism>
<reference evidence="1" key="1">
    <citation type="submission" date="2016-07" db="EMBL/GenBank/DDBJ databases">
        <title>De novo transcriptome assembly of four accessions of the metal hyperaccumulator plant Noccaea caerulescens.</title>
        <authorList>
            <person name="Blande D."/>
            <person name="Halimaa P."/>
            <person name="Tervahauta A.I."/>
            <person name="Aarts M.G."/>
            <person name="Karenlampi S.O."/>
        </authorList>
    </citation>
    <scope>NUCLEOTIDE SEQUENCE</scope>
</reference>
<dbReference type="InterPro" id="IPR052343">
    <property type="entry name" value="Retrotransposon-Effector_Assoc"/>
</dbReference>
<evidence type="ECO:0000313" key="1">
    <source>
        <dbReference type="EMBL" id="JAV00491.1"/>
    </source>
</evidence>
<dbReference type="PANTHER" id="PTHR46890:SF48">
    <property type="entry name" value="RNA-DIRECTED DNA POLYMERASE"/>
    <property type="match status" value="1"/>
</dbReference>
<dbReference type="EMBL" id="GEVM01005448">
    <property type="protein sequence ID" value="JAV00491.1"/>
    <property type="molecule type" value="Transcribed_RNA"/>
</dbReference>
<dbReference type="AlphaFoldDB" id="A0A1J3K7A0"/>
<dbReference type="PANTHER" id="PTHR46890">
    <property type="entry name" value="NON-LTR RETROLELEMENT REVERSE TRANSCRIPTASE-LIKE PROTEIN-RELATED"/>
    <property type="match status" value="1"/>
</dbReference>
<name>A0A1J3K7A0_NOCCA</name>